<evidence type="ECO:0000313" key="1">
    <source>
        <dbReference type="EMBL" id="AGR58074.1"/>
    </source>
</evidence>
<gene>
    <name evidence="1" type="ORF">A464_888</name>
</gene>
<name>S5MTZ0_SALBN</name>
<dbReference type="KEGG" id="sbz:A464_888"/>
<organism evidence="1 2">
    <name type="scientific">Salmonella bongori N268-08</name>
    <dbReference type="NCBI Taxonomy" id="1197719"/>
    <lineage>
        <taxon>Bacteria</taxon>
        <taxon>Pseudomonadati</taxon>
        <taxon>Pseudomonadota</taxon>
        <taxon>Gammaproteobacteria</taxon>
        <taxon>Enterobacterales</taxon>
        <taxon>Enterobacteriaceae</taxon>
        <taxon>Salmonella</taxon>
    </lineage>
</organism>
<evidence type="ECO:0000313" key="2">
    <source>
        <dbReference type="Proteomes" id="UP000015042"/>
    </source>
</evidence>
<protein>
    <submittedName>
        <fullName evidence="1">Uncharacterized protein</fullName>
    </submittedName>
</protein>
<dbReference type="AlphaFoldDB" id="S5MTZ0"/>
<reference evidence="1 2" key="1">
    <citation type="submission" date="2013-07" db="EMBL/GenBank/DDBJ databases">
        <title>Genome sequence of Salmonella bongori N268-08 - a rare clinical isolate.</title>
        <authorList>
            <person name="Marti R."/>
            <person name="Hagens S."/>
            <person name="Loessner M.J."/>
            <person name="Klumpp J."/>
        </authorList>
    </citation>
    <scope>NUCLEOTIDE SEQUENCE [LARGE SCALE GENOMIC DNA]</scope>
    <source>
        <strain evidence="1 2">N268-08</strain>
    </source>
</reference>
<accession>S5MTZ0</accession>
<dbReference type="Proteomes" id="UP000015042">
    <property type="component" value="Chromosome"/>
</dbReference>
<proteinExistence type="predicted"/>
<dbReference type="EMBL" id="CP006608">
    <property type="protein sequence ID" value="AGR58074.1"/>
    <property type="molecule type" value="Genomic_DNA"/>
</dbReference>
<dbReference type="PATRIC" id="fig|1197719.3.peg.884"/>
<dbReference type="HOGENOM" id="CLU_3316526_0_0_6"/>
<sequence length="39" mass="4385">MIASDHVDGPEIHLPMATFSPYRANHKSNASIAPHWQAW</sequence>